<feature type="domain" description="SEA" evidence="4">
    <location>
        <begin position="893"/>
        <end position="1027"/>
    </location>
</feature>
<dbReference type="PROSITE" id="PS50836">
    <property type="entry name" value="DOMON"/>
    <property type="match status" value="2"/>
</dbReference>
<keyword evidence="3" id="KW-0812">Transmembrane</keyword>
<feature type="domain" description="DOMON" evidence="6">
    <location>
        <begin position="521"/>
        <end position="641"/>
    </location>
</feature>
<dbReference type="PANTHER" id="PTHR46901:SF2">
    <property type="entry name" value="GH04942P"/>
    <property type="match status" value="1"/>
</dbReference>
<evidence type="ECO:0000256" key="3">
    <source>
        <dbReference type="SAM" id="Phobius"/>
    </source>
</evidence>
<dbReference type="EnsemblMetazoa" id="LLOJ008120-RA">
    <property type="protein sequence ID" value="LLOJ008120-PA"/>
    <property type="gene ID" value="LLOJ008120"/>
</dbReference>
<dbReference type="PANTHER" id="PTHR46901">
    <property type="entry name" value="GH04942P"/>
    <property type="match status" value="1"/>
</dbReference>
<dbReference type="EMBL" id="AJWK01027427">
    <property type="status" value="NOT_ANNOTATED_CDS"/>
    <property type="molecule type" value="Genomic_DNA"/>
</dbReference>
<evidence type="ECO:0000313" key="8">
    <source>
        <dbReference type="EnsemblMetazoa" id="LLOJ008120-PA"/>
    </source>
</evidence>
<dbReference type="VEuPathDB" id="VectorBase:LLONM1_010072"/>
<evidence type="ECO:0000313" key="9">
    <source>
        <dbReference type="Proteomes" id="UP000092461"/>
    </source>
</evidence>
<reference evidence="8" key="3">
    <citation type="submission" date="2020-05" db="UniProtKB">
        <authorList>
            <consortium name="EnsemblMetazoa"/>
        </authorList>
    </citation>
    <scope>IDENTIFICATION</scope>
    <source>
        <strain evidence="8">Jacobina</strain>
    </source>
</reference>
<feature type="compositionally biased region" description="Basic and acidic residues" evidence="2">
    <location>
        <begin position="496"/>
        <end position="512"/>
    </location>
</feature>
<feature type="domain" description="DOMON" evidence="6">
    <location>
        <begin position="725"/>
        <end position="847"/>
    </location>
</feature>
<dbReference type="InterPro" id="IPR005018">
    <property type="entry name" value="DOMON_domain"/>
</dbReference>
<evidence type="ECO:0000259" key="4">
    <source>
        <dbReference type="PROSITE" id="PS50024"/>
    </source>
</evidence>
<reference evidence="9" key="1">
    <citation type="submission" date="2012-05" db="EMBL/GenBank/DDBJ databases">
        <title>Whole Genome Assembly of Lutzomyia longipalpis.</title>
        <authorList>
            <person name="Richards S."/>
            <person name="Qu C."/>
            <person name="Dillon R."/>
            <person name="Worley K."/>
            <person name="Scherer S."/>
            <person name="Batterton M."/>
            <person name="Taylor A."/>
            <person name="Hawes A."/>
            <person name="Hernandez B."/>
            <person name="Kovar C."/>
            <person name="Mandapat C."/>
            <person name="Pham C."/>
            <person name="Qu C."/>
            <person name="Jing C."/>
            <person name="Bess C."/>
            <person name="Bandaranaike D."/>
            <person name="Ngo D."/>
            <person name="Ongeri F."/>
            <person name="Arias F."/>
            <person name="Lara F."/>
            <person name="Weissenberger G."/>
            <person name="Kamau G."/>
            <person name="Han H."/>
            <person name="Shen H."/>
            <person name="Dinh H."/>
            <person name="Khalil I."/>
            <person name="Jones J."/>
            <person name="Shafer J."/>
            <person name="Jayaseelan J."/>
            <person name="Quiroz J."/>
            <person name="Blankenburg K."/>
            <person name="Nguyen L."/>
            <person name="Jackson L."/>
            <person name="Francisco L."/>
            <person name="Tang L.-Y."/>
            <person name="Pu L.-L."/>
            <person name="Perales L."/>
            <person name="Lorensuhewa L."/>
            <person name="Munidasa M."/>
            <person name="Coyle M."/>
            <person name="Taylor M."/>
            <person name="Puazo M."/>
            <person name="Firestine M."/>
            <person name="Scheel M."/>
            <person name="Javaid M."/>
            <person name="Wang M."/>
            <person name="Li M."/>
            <person name="Tabassum N."/>
            <person name="Saada N."/>
            <person name="Osuji N."/>
            <person name="Aqrawi P."/>
            <person name="Fu Q."/>
            <person name="Thornton R."/>
            <person name="Raj R."/>
            <person name="Goodspeed R."/>
            <person name="Mata R."/>
            <person name="Najjar R."/>
            <person name="Gubbala S."/>
            <person name="Lee S."/>
            <person name="Denson S."/>
            <person name="Patil S."/>
            <person name="Macmil S."/>
            <person name="Qi S."/>
            <person name="Matskevitch T."/>
            <person name="Palculict T."/>
            <person name="Mathew T."/>
            <person name="Vee V."/>
            <person name="Velamala V."/>
            <person name="Korchina V."/>
            <person name="Cai W."/>
            <person name="Liu W."/>
            <person name="Dai W."/>
            <person name="Zou X."/>
            <person name="Zhu Y."/>
            <person name="Zhang Y."/>
            <person name="Wu Y.-Q."/>
            <person name="Xin Y."/>
            <person name="Nazarath L."/>
            <person name="Kovar C."/>
            <person name="Han Y."/>
            <person name="Muzny D."/>
            <person name="Gibbs R."/>
        </authorList>
    </citation>
    <scope>NUCLEOTIDE SEQUENCE [LARGE SCALE GENOMIC DNA]</scope>
    <source>
        <strain evidence="9">Jacobina</strain>
    </source>
</reference>
<dbReference type="Gene3D" id="2.60.120.260">
    <property type="entry name" value="Galactose-binding domain-like"/>
    <property type="match status" value="1"/>
</dbReference>
<dbReference type="SMART" id="SM00664">
    <property type="entry name" value="DoH"/>
    <property type="match status" value="2"/>
</dbReference>
<dbReference type="Proteomes" id="UP000092461">
    <property type="component" value="Unassembled WGS sequence"/>
</dbReference>
<protein>
    <submittedName>
        <fullName evidence="7">Putative drebrin</fullName>
    </submittedName>
</protein>
<dbReference type="InterPro" id="IPR000742">
    <property type="entry name" value="EGF"/>
</dbReference>
<comment type="caution">
    <text evidence="1">Lacks conserved residue(s) required for the propagation of feature annotation.</text>
</comment>
<keyword evidence="9" id="KW-1185">Reference proteome</keyword>
<keyword evidence="3" id="KW-0472">Membrane</keyword>
<evidence type="ECO:0000313" key="7">
    <source>
        <dbReference type="EMBL" id="MBC1171264.1"/>
    </source>
</evidence>
<dbReference type="PROSITE" id="PS01186">
    <property type="entry name" value="EGF_2"/>
    <property type="match status" value="1"/>
</dbReference>
<keyword evidence="3" id="KW-1133">Transmembrane helix</keyword>
<feature type="compositionally biased region" description="Acidic residues" evidence="2">
    <location>
        <begin position="453"/>
        <end position="471"/>
    </location>
</feature>
<dbReference type="AlphaFoldDB" id="A0A1B0CTC1"/>
<dbReference type="CDD" id="cd00054">
    <property type="entry name" value="EGF_CA"/>
    <property type="match status" value="1"/>
</dbReference>
<feature type="compositionally biased region" description="Low complexity" evidence="2">
    <location>
        <begin position="472"/>
        <end position="495"/>
    </location>
</feature>
<reference evidence="7" key="2">
    <citation type="journal article" date="2020" name="BMC">
        <title>Leishmania infection induces a limited differential gene expression in the sand fly midgut.</title>
        <authorList>
            <person name="Coutinho-Abreu I.V."/>
            <person name="Serafim T.D."/>
            <person name="Meneses C."/>
            <person name="Kamhawi S."/>
            <person name="Oliveira F."/>
            <person name="Valenzuela J.G."/>
        </authorList>
    </citation>
    <scope>NUCLEOTIDE SEQUENCE</scope>
    <source>
        <strain evidence="7">Jacobina</strain>
        <tissue evidence="7">Midgut</tissue>
    </source>
</reference>
<feature type="domain" description="EGF-like" evidence="5">
    <location>
        <begin position="202"/>
        <end position="243"/>
    </location>
</feature>
<dbReference type="PROSITE" id="PS50026">
    <property type="entry name" value="EGF_3"/>
    <property type="match status" value="1"/>
</dbReference>
<feature type="region of interest" description="Disordered" evidence="2">
    <location>
        <begin position="1101"/>
        <end position="1193"/>
    </location>
</feature>
<dbReference type="InterPro" id="IPR045266">
    <property type="entry name" value="DOH_DOMON"/>
</dbReference>
<feature type="disulfide bond" evidence="1">
    <location>
        <begin position="233"/>
        <end position="242"/>
    </location>
</feature>
<feature type="region of interest" description="Disordered" evidence="2">
    <location>
        <begin position="319"/>
        <end position="554"/>
    </location>
</feature>
<feature type="compositionally biased region" description="Polar residues" evidence="2">
    <location>
        <begin position="1155"/>
        <end position="1170"/>
    </location>
</feature>
<name>A0A1B0CTC1_LUTLO</name>
<evidence type="ECO:0000259" key="6">
    <source>
        <dbReference type="PROSITE" id="PS50836"/>
    </source>
</evidence>
<feature type="compositionally biased region" description="Polar residues" evidence="2">
    <location>
        <begin position="518"/>
        <end position="528"/>
    </location>
</feature>
<organism evidence="8 9">
    <name type="scientific">Lutzomyia longipalpis</name>
    <name type="common">Sand fly</name>
    <dbReference type="NCBI Taxonomy" id="7200"/>
    <lineage>
        <taxon>Eukaryota</taxon>
        <taxon>Metazoa</taxon>
        <taxon>Ecdysozoa</taxon>
        <taxon>Arthropoda</taxon>
        <taxon>Hexapoda</taxon>
        <taxon>Insecta</taxon>
        <taxon>Pterygota</taxon>
        <taxon>Neoptera</taxon>
        <taxon>Endopterygota</taxon>
        <taxon>Diptera</taxon>
        <taxon>Nematocera</taxon>
        <taxon>Psychodoidea</taxon>
        <taxon>Psychodidae</taxon>
        <taxon>Lutzomyia</taxon>
        <taxon>Lutzomyia</taxon>
    </lineage>
</organism>
<evidence type="ECO:0000256" key="1">
    <source>
        <dbReference type="PROSITE-ProRule" id="PRU00076"/>
    </source>
</evidence>
<dbReference type="PROSITE" id="PS50024">
    <property type="entry name" value="SEA"/>
    <property type="match status" value="1"/>
</dbReference>
<dbReference type="PROSITE" id="PS00022">
    <property type="entry name" value="EGF_1"/>
    <property type="match status" value="1"/>
</dbReference>
<feature type="compositionally biased region" description="Low complexity" evidence="2">
    <location>
        <begin position="429"/>
        <end position="452"/>
    </location>
</feature>
<dbReference type="Pfam" id="PF03351">
    <property type="entry name" value="DOMON"/>
    <property type="match status" value="2"/>
</dbReference>
<dbReference type="InterPro" id="IPR000082">
    <property type="entry name" value="SEA_dom"/>
</dbReference>
<proteinExistence type="predicted"/>
<feature type="compositionally biased region" description="Polar residues" evidence="2">
    <location>
        <begin position="1124"/>
        <end position="1148"/>
    </location>
</feature>
<feature type="compositionally biased region" description="Acidic residues" evidence="2">
    <location>
        <begin position="418"/>
        <end position="428"/>
    </location>
</feature>
<evidence type="ECO:0000256" key="2">
    <source>
        <dbReference type="SAM" id="MobiDB-lite"/>
    </source>
</evidence>
<feature type="transmembrane region" description="Helical" evidence="3">
    <location>
        <begin position="1047"/>
        <end position="1070"/>
    </location>
</feature>
<keyword evidence="1" id="KW-0245">EGF-like domain</keyword>
<evidence type="ECO:0000259" key="5">
    <source>
        <dbReference type="PROSITE" id="PS50026"/>
    </source>
</evidence>
<dbReference type="VEuPathDB" id="VectorBase:LLOJ008120"/>
<feature type="compositionally biased region" description="Polar residues" evidence="2">
    <location>
        <begin position="382"/>
        <end position="397"/>
    </location>
</feature>
<keyword evidence="1" id="KW-1015">Disulfide bond</keyword>
<accession>A0A1B0CTC1</accession>
<sequence length="1220" mass="136774">MAINSASKSIFNKLWILLSLLLFTLILDIRRVHGHVALTFPPARKYDLDFLDNSRTKGPCGMPKGDPPLAGVVVPCVVVEVVGLVGVVEVGAGGGFQIQLLDELERPVLDLTPSVNGSKFVSTDATTQQYQVRLPSDYVCQNCSIRLLRQANEWVDWYRFWSCADVDIVQRKDYKETCSGHGKYFPGRCKCDKYYYGDRCQYRDECVTDQDCGAHGKCINLDGTSLPRRQCYCNFGWFGPGCNKKSPIKSLDDLDYSLYQTKELSEDFRIYWRVLKEQKELEVIMKVNGTSWVGLGWRPRDLTAECRNFPRIRDLWDKDNDDVQSTIPKSESEPTSEPEPSGEKISEAEPSSEPESEPKSEPEPQLKTPSVVSSKSKRVATNEETTNKEGITLSTNPTPEPIAKSQVNSETGTSTPEPEPESSAEPEPESASAEPEPESASAEPEPESASAEPEPESSAEPEPESSAEPEPESASAEPEPESASAEPEPESASAEPEPKSEPEAESEPKSTPEPEISAPQSEPNSKSEPISRPGSVSLGLGAGKPKLNKWTPTQDFKGMDCTDIIIGSVRGNASRILDYYTRDRSTPRTDDFWGGKFDLTAATGLERDGVTTIAFRRKLEAHEPSDHAIVDDFMSVIWARGQEPGRYVHSPLSGLETEMASVPEFYKQDELKYHGGKMQRGLASINFLSMPKKEQSAKKSSQLLDNDCWGHWRYPYNCSPENNTCEYYARWETIGRGDEMRFHIETSHTDTWTGIGFSEDDKMPQTDAIIGWVDKAGRPFLMDMWIVGKQSPILDSPPHRQDIYNTSGRIQNGVTILEFTRKRISDDTHDLSFTDTHCLYLMFPIVGGSFNAVNKKIRRHEQTPIVTDTRVCIKSCGKELENLYNVSPTSAPDRLVYAVGIKLENLAESFEAPQKGSPEFDNLANTIRTSFNSILEEIPGYYMTDVKEFEKTSESVVAKMNVLFNKAAYEKGRTLIPEIKNNDLTESEDEMREGKIVKRAISDSLATGKIGSLSVDPNYLDFEPIEYITNREDEKGSSFFQLSETRLYTVLGCILALIIVALLQVTCTIYKTSRKKHNQKDQLIPNSAWKDYSSNTNYAFDAFGEPEEKNGKSRSRTSSSQQTLPMSHSPGKTQYYDNTRNGTNSRPQNGVGGNESRTAIQQQQHLSGYYTQDRRSRQPHYQQSMSSNVDTPDFYFMPSQRKYSGEVVRVYVDYNKEPKN</sequence>
<feature type="compositionally biased region" description="Polar residues" evidence="2">
    <location>
        <begin position="1179"/>
        <end position="1190"/>
    </location>
</feature>
<dbReference type="CDD" id="cd09631">
    <property type="entry name" value="DOMON_DOH"/>
    <property type="match status" value="2"/>
</dbReference>
<dbReference type="EMBL" id="GITU01002561">
    <property type="protein sequence ID" value="MBC1171264.1"/>
    <property type="molecule type" value="Transcribed_RNA"/>
</dbReference>